<keyword evidence="3" id="KW-1185">Reference proteome</keyword>
<reference evidence="2" key="1">
    <citation type="submission" date="2022-10" db="EMBL/GenBank/DDBJ databases">
        <title>Tapping the CABI collections for fungal endophytes: first genome assemblies for Collariella, Neodidymelliopsis, Ascochyta clinopodiicola, Didymella pomorum, Didymosphaeria variabile, Neocosmospora piperis and Neocucurbitaria cava.</title>
        <authorList>
            <person name="Hill R."/>
        </authorList>
    </citation>
    <scope>NUCLEOTIDE SEQUENCE</scope>
    <source>
        <strain evidence="2">IMI 355091</strain>
    </source>
</reference>
<proteinExistence type="predicted"/>
<protein>
    <submittedName>
        <fullName evidence="2">Uncharacterized protein</fullName>
    </submittedName>
</protein>
<gene>
    <name evidence="2" type="ORF">N0V91_003286</name>
</gene>
<sequence>MEPGRTVPEKPKTSVEAFNQVLKMMNETPLASGTEVRTLCEEVDELKRELRAQDEQCSTLQANHSRAVEINEEQRAAVNIAAEELAAAEQSHTSLESEYLANNAALRNRLQVAYGFAKKDRAVAA</sequence>
<keyword evidence="1" id="KW-0175">Coiled coil</keyword>
<name>A0A9W9D9A2_9PLEO</name>
<dbReference type="EMBL" id="JAPEVA010000016">
    <property type="protein sequence ID" value="KAJ4408282.1"/>
    <property type="molecule type" value="Genomic_DNA"/>
</dbReference>
<dbReference type="OrthoDB" id="3785590at2759"/>
<feature type="coiled-coil region" evidence="1">
    <location>
        <begin position="36"/>
        <end position="98"/>
    </location>
</feature>
<evidence type="ECO:0000313" key="3">
    <source>
        <dbReference type="Proteomes" id="UP001140510"/>
    </source>
</evidence>
<accession>A0A9W9D9A2</accession>
<dbReference type="AlphaFoldDB" id="A0A9W9D9A2"/>
<evidence type="ECO:0000313" key="2">
    <source>
        <dbReference type="EMBL" id="KAJ4408282.1"/>
    </source>
</evidence>
<organism evidence="2 3">
    <name type="scientific">Didymella pomorum</name>
    <dbReference type="NCBI Taxonomy" id="749634"/>
    <lineage>
        <taxon>Eukaryota</taxon>
        <taxon>Fungi</taxon>
        <taxon>Dikarya</taxon>
        <taxon>Ascomycota</taxon>
        <taxon>Pezizomycotina</taxon>
        <taxon>Dothideomycetes</taxon>
        <taxon>Pleosporomycetidae</taxon>
        <taxon>Pleosporales</taxon>
        <taxon>Pleosporineae</taxon>
        <taxon>Didymellaceae</taxon>
        <taxon>Didymella</taxon>
    </lineage>
</organism>
<evidence type="ECO:0000256" key="1">
    <source>
        <dbReference type="SAM" id="Coils"/>
    </source>
</evidence>
<comment type="caution">
    <text evidence="2">The sequence shown here is derived from an EMBL/GenBank/DDBJ whole genome shotgun (WGS) entry which is preliminary data.</text>
</comment>
<dbReference type="Proteomes" id="UP001140510">
    <property type="component" value="Unassembled WGS sequence"/>
</dbReference>